<dbReference type="EMBL" id="JAOPJF010000060">
    <property type="protein sequence ID" value="KAK1141689.1"/>
    <property type="molecule type" value="Genomic_DNA"/>
</dbReference>
<gene>
    <name evidence="1" type="ORF">N8T08_008787</name>
</gene>
<proteinExistence type="predicted"/>
<name>A0ACC3AV83_9EURO</name>
<protein>
    <submittedName>
        <fullName evidence="1">Uncharacterized protein</fullName>
    </submittedName>
</protein>
<accession>A0ACC3AV83</accession>
<comment type="caution">
    <text evidence="1">The sequence shown here is derived from an EMBL/GenBank/DDBJ whole genome shotgun (WGS) entry which is preliminary data.</text>
</comment>
<organism evidence="1 2">
    <name type="scientific">Aspergillus melleus</name>
    <dbReference type="NCBI Taxonomy" id="138277"/>
    <lineage>
        <taxon>Eukaryota</taxon>
        <taxon>Fungi</taxon>
        <taxon>Dikarya</taxon>
        <taxon>Ascomycota</taxon>
        <taxon>Pezizomycotina</taxon>
        <taxon>Eurotiomycetes</taxon>
        <taxon>Eurotiomycetidae</taxon>
        <taxon>Eurotiales</taxon>
        <taxon>Aspergillaceae</taxon>
        <taxon>Aspergillus</taxon>
        <taxon>Aspergillus subgen. Circumdati</taxon>
    </lineage>
</organism>
<evidence type="ECO:0000313" key="2">
    <source>
        <dbReference type="Proteomes" id="UP001177260"/>
    </source>
</evidence>
<keyword evidence="2" id="KW-1185">Reference proteome</keyword>
<reference evidence="1 2" key="1">
    <citation type="journal article" date="2023" name="ACS Omega">
        <title>Identification of the Neoaspergillic Acid Biosynthesis Gene Cluster by Establishing an In Vitro CRISPR-Ribonucleoprotein Genetic System in Aspergillus melleus.</title>
        <authorList>
            <person name="Yuan B."/>
            <person name="Grau M.F."/>
            <person name="Murata R.M."/>
            <person name="Torok T."/>
            <person name="Venkateswaran K."/>
            <person name="Stajich J.E."/>
            <person name="Wang C.C.C."/>
        </authorList>
    </citation>
    <scope>NUCLEOTIDE SEQUENCE [LARGE SCALE GENOMIC DNA]</scope>
    <source>
        <strain evidence="1 2">IMV 1140</strain>
    </source>
</reference>
<dbReference type="Proteomes" id="UP001177260">
    <property type="component" value="Unassembled WGS sequence"/>
</dbReference>
<evidence type="ECO:0000313" key="1">
    <source>
        <dbReference type="EMBL" id="KAK1141689.1"/>
    </source>
</evidence>
<sequence>MAARTVAAVAMLAAVSQAMTITPHLDAQCKNATSFTSGFSKDLRNTDDAVEPKGISQKMSNVAWYGNVEFPEEAAGEGSGAYDVWWRVQDLDPGCRFALINQYTQKNYGMVPGVEMPGNQILNVGSPGCFYSSLPTLQDIGATFCCGRDDCGGMNLGNSALTKREEEENVQPPTEKRDARRKHAKGEQRAALKAALERREDEDWDGSGCTAVDTWGPYIEAGKQTIIGSTQYCGSNDACSFPISGSISSGTTLSSSSSQTITNGMDVSVGVSVGSDFIVKSEVSTTMGYNFAESIATENGMSVDESKTFTVGNTLTQKPGTRAFLTFTPTYKCVEARLDCGGPTSDPLWLCNPEKTGEDSIQGDYMVVYTN</sequence>